<evidence type="ECO:0000256" key="3">
    <source>
        <dbReference type="ARBA" id="ARBA00022692"/>
    </source>
</evidence>
<dbReference type="EMBL" id="CATOUU010000681">
    <property type="protein sequence ID" value="CAI9940728.1"/>
    <property type="molecule type" value="Genomic_DNA"/>
</dbReference>
<evidence type="ECO:0000259" key="7">
    <source>
        <dbReference type="PROSITE" id="PS50850"/>
    </source>
</evidence>
<evidence type="ECO:0000313" key="8">
    <source>
        <dbReference type="EMBL" id="CAI9940728.1"/>
    </source>
</evidence>
<feature type="transmembrane region" description="Helical" evidence="6">
    <location>
        <begin position="161"/>
        <end position="182"/>
    </location>
</feature>
<dbReference type="EMBL" id="CAXDID020000077">
    <property type="protein sequence ID" value="CAL6016926.1"/>
    <property type="molecule type" value="Genomic_DNA"/>
</dbReference>
<dbReference type="Gene3D" id="1.20.1250.20">
    <property type="entry name" value="MFS general substrate transporter like domains"/>
    <property type="match status" value="2"/>
</dbReference>
<keyword evidence="10" id="KW-1185">Reference proteome</keyword>
<feature type="transmembrane region" description="Helical" evidence="6">
    <location>
        <begin position="69"/>
        <end position="86"/>
    </location>
</feature>
<dbReference type="InterPro" id="IPR036259">
    <property type="entry name" value="MFS_trans_sf"/>
</dbReference>
<keyword evidence="3 6" id="KW-0812">Transmembrane</keyword>
<name>A0AA86PNZ0_9EUKA</name>
<dbReference type="Pfam" id="PF00083">
    <property type="entry name" value="Sugar_tr"/>
    <property type="match status" value="1"/>
</dbReference>
<evidence type="ECO:0000256" key="6">
    <source>
        <dbReference type="SAM" id="Phobius"/>
    </source>
</evidence>
<comment type="similarity">
    <text evidence="2">Belongs to the major facilitator superfamily. Sugar transporter (TC 2.A.1.1) family.</text>
</comment>
<evidence type="ECO:0000313" key="10">
    <source>
        <dbReference type="Proteomes" id="UP001642409"/>
    </source>
</evidence>
<dbReference type="Proteomes" id="UP001642409">
    <property type="component" value="Unassembled WGS sequence"/>
</dbReference>
<evidence type="ECO:0000256" key="5">
    <source>
        <dbReference type="ARBA" id="ARBA00023136"/>
    </source>
</evidence>
<dbReference type="PANTHER" id="PTHR48022:SF2">
    <property type="entry name" value="PLASTIDIC GLUCOSE TRANSPORTER 4"/>
    <property type="match status" value="1"/>
</dbReference>
<keyword evidence="4 6" id="KW-1133">Transmembrane helix</keyword>
<feature type="transmembrane region" description="Helical" evidence="6">
    <location>
        <begin position="257"/>
        <end position="276"/>
    </location>
</feature>
<evidence type="ECO:0000256" key="2">
    <source>
        <dbReference type="ARBA" id="ARBA00010992"/>
    </source>
</evidence>
<feature type="transmembrane region" description="Helical" evidence="6">
    <location>
        <begin position="356"/>
        <end position="378"/>
    </location>
</feature>
<proteinExistence type="inferred from homology"/>
<sequence>MKPIVFAYILGGMNRGAVLCQLTTVSMKMYIMVAKYNFTLNIDIISLLSVASFIGSIIGMLLQPNFLKWFGFYVSLRIVAVLNLIANGLCMLEIHWGYLFALKIFAGFTSVMQVTLVPAMGGELLEPKIRGIVGSLTNLSLQLSMVICNVIQYFVQQNPKLYPVTLVYPSAISIAMIILCFIMKAPKVKDDVEMRSTISVEQDLKPVVKSESIFQMKYFKSFIIAITMGMSVGASGINPVLQYSTLIFATTFKSKKSGTIGAIITSCISLASSAITMPFVKRFKRKQLFNTGLGVMLLCYVALIIILYSKLDNKTLSDDLVLCITSLMIFSFNISSASLFYIIIGEVFPRQVKTAAISFSMAASVGSLIIQTYVYPHLNQQENYIFFLCWMFVVYIFVVFAVPETANKSLEEIELEMIPKKYQIANQTKEEKEVEARETQYAVTE</sequence>
<feature type="transmembrane region" description="Helical" evidence="6">
    <location>
        <begin position="218"/>
        <end position="237"/>
    </location>
</feature>
<evidence type="ECO:0000313" key="9">
    <source>
        <dbReference type="EMBL" id="CAL6016926.1"/>
    </source>
</evidence>
<feature type="transmembrane region" description="Helical" evidence="6">
    <location>
        <begin position="320"/>
        <end position="344"/>
    </location>
</feature>
<dbReference type="PROSITE" id="PS50850">
    <property type="entry name" value="MFS"/>
    <property type="match status" value="1"/>
</dbReference>
<gene>
    <name evidence="9" type="ORF">HINF_LOCUS25743</name>
    <name evidence="8" type="ORF">HINF_LOCUS28373</name>
</gene>
<feature type="domain" description="Major facilitator superfamily (MFS) profile" evidence="7">
    <location>
        <begin position="1"/>
        <end position="406"/>
    </location>
</feature>
<keyword evidence="5 6" id="KW-0472">Membrane</keyword>
<protein>
    <submittedName>
        <fullName evidence="8">Sugar (And other) transporter family protein</fullName>
    </submittedName>
    <submittedName>
        <fullName evidence="9">Sugar_(And other) transporter family protein</fullName>
    </submittedName>
</protein>
<dbReference type="AlphaFoldDB" id="A0AA86PNZ0"/>
<comment type="subcellular location">
    <subcellularLocation>
        <location evidence="1">Membrane</location>
        <topology evidence="1">Multi-pass membrane protein</topology>
    </subcellularLocation>
</comment>
<comment type="caution">
    <text evidence="8">The sequence shown here is derived from an EMBL/GenBank/DDBJ whole genome shotgun (WGS) entry which is preliminary data.</text>
</comment>
<dbReference type="InterPro" id="IPR050360">
    <property type="entry name" value="MFS_Sugar_Transporters"/>
</dbReference>
<dbReference type="InterPro" id="IPR020846">
    <property type="entry name" value="MFS_dom"/>
</dbReference>
<accession>A0AA86PNZ0</accession>
<dbReference type="SUPFAM" id="SSF103473">
    <property type="entry name" value="MFS general substrate transporter"/>
    <property type="match status" value="1"/>
</dbReference>
<organism evidence="8">
    <name type="scientific">Hexamita inflata</name>
    <dbReference type="NCBI Taxonomy" id="28002"/>
    <lineage>
        <taxon>Eukaryota</taxon>
        <taxon>Metamonada</taxon>
        <taxon>Diplomonadida</taxon>
        <taxon>Hexamitidae</taxon>
        <taxon>Hexamitinae</taxon>
        <taxon>Hexamita</taxon>
    </lineage>
</organism>
<reference evidence="8" key="1">
    <citation type="submission" date="2023-06" db="EMBL/GenBank/DDBJ databases">
        <authorList>
            <person name="Kurt Z."/>
        </authorList>
    </citation>
    <scope>NUCLEOTIDE SEQUENCE</scope>
</reference>
<feature type="transmembrane region" description="Helical" evidence="6">
    <location>
        <begin position="288"/>
        <end position="308"/>
    </location>
</feature>
<evidence type="ECO:0000256" key="4">
    <source>
        <dbReference type="ARBA" id="ARBA00022989"/>
    </source>
</evidence>
<dbReference type="GO" id="GO:0005351">
    <property type="term" value="F:carbohydrate:proton symporter activity"/>
    <property type="evidence" value="ECO:0007669"/>
    <property type="project" value="TreeGrafter"/>
</dbReference>
<dbReference type="GO" id="GO:0016020">
    <property type="term" value="C:membrane"/>
    <property type="evidence" value="ECO:0007669"/>
    <property type="project" value="UniProtKB-SubCell"/>
</dbReference>
<feature type="transmembrane region" description="Helical" evidence="6">
    <location>
        <begin position="44"/>
        <end position="62"/>
    </location>
</feature>
<feature type="transmembrane region" description="Helical" evidence="6">
    <location>
        <begin position="384"/>
        <end position="402"/>
    </location>
</feature>
<dbReference type="PANTHER" id="PTHR48022">
    <property type="entry name" value="PLASTIDIC GLUCOSE TRANSPORTER 4"/>
    <property type="match status" value="1"/>
</dbReference>
<feature type="transmembrane region" description="Helical" evidence="6">
    <location>
        <begin position="98"/>
        <end position="120"/>
    </location>
</feature>
<reference evidence="9 10" key="2">
    <citation type="submission" date="2024-07" db="EMBL/GenBank/DDBJ databases">
        <authorList>
            <person name="Akdeniz Z."/>
        </authorList>
    </citation>
    <scope>NUCLEOTIDE SEQUENCE [LARGE SCALE GENOMIC DNA]</scope>
</reference>
<dbReference type="InterPro" id="IPR005828">
    <property type="entry name" value="MFS_sugar_transport-like"/>
</dbReference>
<evidence type="ECO:0000256" key="1">
    <source>
        <dbReference type="ARBA" id="ARBA00004141"/>
    </source>
</evidence>